<evidence type="ECO:0000313" key="1">
    <source>
        <dbReference type="EMBL" id="JAH66859.1"/>
    </source>
</evidence>
<name>A0A0E9ULY8_ANGAN</name>
<reference evidence="1" key="1">
    <citation type="submission" date="2014-11" db="EMBL/GenBank/DDBJ databases">
        <authorList>
            <person name="Amaro Gonzalez C."/>
        </authorList>
    </citation>
    <scope>NUCLEOTIDE SEQUENCE</scope>
</reference>
<dbReference type="EMBL" id="GBXM01041718">
    <property type="protein sequence ID" value="JAH66859.1"/>
    <property type="molecule type" value="Transcribed_RNA"/>
</dbReference>
<organism evidence="1">
    <name type="scientific">Anguilla anguilla</name>
    <name type="common">European freshwater eel</name>
    <name type="synonym">Muraena anguilla</name>
    <dbReference type="NCBI Taxonomy" id="7936"/>
    <lineage>
        <taxon>Eukaryota</taxon>
        <taxon>Metazoa</taxon>
        <taxon>Chordata</taxon>
        <taxon>Craniata</taxon>
        <taxon>Vertebrata</taxon>
        <taxon>Euteleostomi</taxon>
        <taxon>Actinopterygii</taxon>
        <taxon>Neopterygii</taxon>
        <taxon>Teleostei</taxon>
        <taxon>Anguilliformes</taxon>
        <taxon>Anguillidae</taxon>
        <taxon>Anguilla</taxon>
    </lineage>
</organism>
<sequence length="42" mass="5090">MKRKQSEKWVVSLHQLLHFCISMIGLQKHLRSFKYQTAFQGR</sequence>
<reference evidence="1" key="2">
    <citation type="journal article" date="2015" name="Fish Shellfish Immunol.">
        <title>Early steps in the European eel (Anguilla anguilla)-Vibrio vulnificus interaction in the gills: Role of the RtxA13 toxin.</title>
        <authorList>
            <person name="Callol A."/>
            <person name="Pajuelo D."/>
            <person name="Ebbesson L."/>
            <person name="Teles M."/>
            <person name="MacKenzie S."/>
            <person name="Amaro C."/>
        </authorList>
    </citation>
    <scope>NUCLEOTIDE SEQUENCE</scope>
</reference>
<protein>
    <submittedName>
        <fullName evidence="1">Uncharacterized protein</fullName>
    </submittedName>
</protein>
<dbReference type="AlphaFoldDB" id="A0A0E9ULY8"/>
<accession>A0A0E9ULY8</accession>
<proteinExistence type="predicted"/>